<dbReference type="Proteomes" id="UP000281547">
    <property type="component" value="Unassembled WGS sequence"/>
</dbReference>
<dbReference type="RefSeq" id="WP_127189328.1">
    <property type="nucleotide sequence ID" value="NZ_RZNJ01000005.1"/>
</dbReference>
<dbReference type="InterPro" id="IPR050833">
    <property type="entry name" value="Poly_Biosynth_Transport"/>
</dbReference>
<dbReference type="OrthoDB" id="9800982at2"/>
<organism evidence="7 8">
    <name type="scientific">Arsenicitalea aurantiaca</name>
    <dbReference type="NCBI Taxonomy" id="1783274"/>
    <lineage>
        <taxon>Bacteria</taxon>
        <taxon>Pseudomonadati</taxon>
        <taxon>Pseudomonadota</taxon>
        <taxon>Alphaproteobacteria</taxon>
        <taxon>Hyphomicrobiales</taxon>
        <taxon>Devosiaceae</taxon>
        <taxon>Arsenicitalea</taxon>
    </lineage>
</organism>
<dbReference type="EMBL" id="RZNJ01000005">
    <property type="protein sequence ID" value="RUT29338.1"/>
    <property type="molecule type" value="Genomic_DNA"/>
</dbReference>
<feature type="transmembrane region" description="Helical" evidence="6">
    <location>
        <begin position="273"/>
        <end position="295"/>
    </location>
</feature>
<feature type="transmembrane region" description="Helical" evidence="6">
    <location>
        <begin position="21"/>
        <end position="44"/>
    </location>
</feature>
<gene>
    <name evidence="7" type="ORF">EMQ25_14550</name>
</gene>
<dbReference type="PANTHER" id="PTHR30250">
    <property type="entry name" value="PST FAMILY PREDICTED COLANIC ACID TRANSPORTER"/>
    <property type="match status" value="1"/>
</dbReference>
<feature type="transmembrane region" description="Helical" evidence="6">
    <location>
        <begin position="130"/>
        <end position="147"/>
    </location>
</feature>
<accession>A0A433X5L4</accession>
<feature type="transmembrane region" description="Helical" evidence="6">
    <location>
        <begin position="378"/>
        <end position="397"/>
    </location>
</feature>
<comment type="subcellular location">
    <subcellularLocation>
        <location evidence="1">Cell membrane</location>
        <topology evidence="1">Multi-pass membrane protein</topology>
    </subcellularLocation>
</comment>
<feature type="transmembrane region" description="Helical" evidence="6">
    <location>
        <begin position="97"/>
        <end position="118"/>
    </location>
</feature>
<feature type="transmembrane region" description="Helical" evidence="6">
    <location>
        <begin position="307"/>
        <end position="332"/>
    </location>
</feature>
<name>A0A433X5L4_9HYPH</name>
<keyword evidence="5 6" id="KW-0472">Membrane</keyword>
<evidence type="ECO:0000313" key="8">
    <source>
        <dbReference type="Proteomes" id="UP000281547"/>
    </source>
</evidence>
<keyword evidence="8" id="KW-1185">Reference proteome</keyword>
<evidence type="ECO:0000256" key="2">
    <source>
        <dbReference type="ARBA" id="ARBA00022475"/>
    </source>
</evidence>
<protein>
    <submittedName>
        <fullName evidence="7">Lipopolysaccharide biosynthesis protein</fullName>
    </submittedName>
</protein>
<proteinExistence type="predicted"/>
<dbReference type="InterPro" id="IPR002797">
    <property type="entry name" value="Polysacc_synth"/>
</dbReference>
<evidence type="ECO:0000256" key="6">
    <source>
        <dbReference type="SAM" id="Phobius"/>
    </source>
</evidence>
<evidence type="ECO:0000256" key="1">
    <source>
        <dbReference type="ARBA" id="ARBA00004651"/>
    </source>
</evidence>
<feature type="transmembrane region" description="Helical" evidence="6">
    <location>
        <begin position="238"/>
        <end position="261"/>
    </location>
</feature>
<evidence type="ECO:0000256" key="3">
    <source>
        <dbReference type="ARBA" id="ARBA00022692"/>
    </source>
</evidence>
<comment type="caution">
    <text evidence="7">The sequence shown here is derived from an EMBL/GenBank/DDBJ whole genome shotgun (WGS) entry which is preliminary data.</text>
</comment>
<feature type="transmembrane region" description="Helical" evidence="6">
    <location>
        <begin position="190"/>
        <end position="210"/>
    </location>
</feature>
<keyword evidence="4 6" id="KW-1133">Transmembrane helix</keyword>
<dbReference type="Pfam" id="PF01943">
    <property type="entry name" value="Polysacc_synt"/>
    <property type="match status" value="1"/>
</dbReference>
<evidence type="ECO:0000256" key="4">
    <source>
        <dbReference type="ARBA" id="ARBA00022989"/>
    </source>
</evidence>
<evidence type="ECO:0000256" key="5">
    <source>
        <dbReference type="ARBA" id="ARBA00023136"/>
    </source>
</evidence>
<dbReference type="PANTHER" id="PTHR30250:SF11">
    <property type="entry name" value="O-ANTIGEN TRANSPORTER-RELATED"/>
    <property type="match status" value="1"/>
</dbReference>
<dbReference type="AlphaFoldDB" id="A0A433X5L4"/>
<sequence length="454" mass="47844">MILKPARDLRSTLAEGLGKSLASLLIKTATAGLTYLTYVVLARAMDATEYGLFAFGLSLATLLSIAASMGQQTAILRYWPEETGAGQPDRARAALRAGGAITILAGSAITLGLVFWALTLRLIDGSAATGHLLAAAALIVPMALAEYFSAALRAQGSVWIALAPRDLVWRITLPVLVAALYGVGLSLSGWQALLLTAATLGLALMLQAIATRHRRLLLKPGREGLGDYVQRRGGASRWFFLGTLIDSAALNVDIILVGLMIAPEEAGHYFNAFRTAGLLTLFTFALTLVIAPMVARHYHAGDMRKAQAVAALCAWGGFVFSLVVFAGFVLFGDRLLSLFGPVPANGHLVLILLGVGLLFDAATGPSRIVMMMTGHERAYVRIFGGLMGLGMLAQLALIPLFGIVGAAAANMGARIVAQTAIALWSRRHIGLDTSLLGAFRMGRLANRTGPVASL</sequence>
<reference evidence="7 8" key="1">
    <citation type="journal article" date="2016" name="Int. J. Syst. Evol. Microbiol.">
        <title>Arsenicitalea aurantiaca gen. nov., sp. nov., a new member of the family Hyphomicrobiaceae, isolated from high-arsenic sediment.</title>
        <authorList>
            <person name="Mu Y."/>
            <person name="Zhou L."/>
            <person name="Zeng X.C."/>
            <person name="Liu L."/>
            <person name="Pan Y."/>
            <person name="Chen X."/>
            <person name="Wang J."/>
            <person name="Li S."/>
            <person name="Li W.J."/>
            <person name="Wang Y."/>
        </authorList>
    </citation>
    <scope>NUCLEOTIDE SEQUENCE [LARGE SCALE GENOMIC DNA]</scope>
    <source>
        <strain evidence="7 8">42-50</strain>
    </source>
</reference>
<keyword evidence="2" id="KW-1003">Cell membrane</keyword>
<feature type="transmembrane region" description="Helical" evidence="6">
    <location>
        <begin position="50"/>
        <end position="69"/>
    </location>
</feature>
<dbReference type="GO" id="GO:0005886">
    <property type="term" value="C:plasma membrane"/>
    <property type="evidence" value="ECO:0007669"/>
    <property type="project" value="UniProtKB-SubCell"/>
</dbReference>
<feature type="transmembrane region" description="Helical" evidence="6">
    <location>
        <begin position="344"/>
        <end position="366"/>
    </location>
</feature>
<evidence type="ECO:0000313" key="7">
    <source>
        <dbReference type="EMBL" id="RUT29338.1"/>
    </source>
</evidence>
<keyword evidence="3 6" id="KW-0812">Transmembrane</keyword>
<feature type="transmembrane region" description="Helical" evidence="6">
    <location>
        <begin position="167"/>
        <end position="184"/>
    </location>
</feature>